<dbReference type="Pfam" id="PF10990">
    <property type="entry name" value="DUF2809"/>
    <property type="match status" value="1"/>
</dbReference>
<dbReference type="InterPro" id="IPR021257">
    <property type="entry name" value="DUF2809"/>
</dbReference>
<dbReference type="Proteomes" id="UP000184287">
    <property type="component" value="Unassembled WGS sequence"/>
</dbReference>
<protein>
    <recommendedName>
        <fullName evidence="4">DUF2809 domain-containing protein</fullName>
    </recommendedName>
</protein>
<evidence type="ECO:0000313" key="2">
    <source>
        <dbReference type="EMBL" id="SHE52369.1"/>
    </source>
</evidence>
<evidence type="ECO:0000313" key="3">
    <source>
        <dbReference type="Proteomes" id="UP000184287"/>
    </source>
</evidence>
<feature type="transmembrane region" description="Helical" evidence="1">
    <location>
        <begin position="48"/>
        <end position="65"/>
    </location>
</feature>
<feature type="transmembrane region" description="Helical" evidence="1">
    <location>
        <begin position="23"/>
        <end position="41"/>
    </location>
</feature>
<keyword evidence="1" id="KW-0472">Membrane</keyword>
<gene>
    <name evidence="2" type="ORF">SAMN04488522_101449</name>
</gene>
<organism evidence="2 3">
    <name type="scientific">Pedobacter caeni</name>
    <dbReference type="NCBI Taxonomy" id="288992"/>
    <lineage>
        <taxon>Bacteria</taxon>
        <taxon>Pseudomonadati</taxon>
        <taxon>Bacteroidota</taxon>
        <taxon>Sphingobacteriia</taxon>
        <taxon>Sphingobacteriales</taxon>
        <taxon>Sphingobacteriaceae</taxon>
        <taxon>Pedobacter</taxon>
    </lineage>
</organism>
<accession>A0A1M4U6K8</accession>
<proteinExistence type="predicted"/>
<dbReference type="EMBL" id="FQUQ01000001">
    <property type="protein sequence ID" value="SHE52369.1"/>
    <property type="molecule type" value="Genomic_DNA"/>
</dbReference>
<keyword evidence="3" id="KW-1185">Reference proteome</keyword>
<sequence length="116" mass="13075">MFILIVIAAGILSRKTPLIPLIVGDLLYAVMMFLIIRFLFIRLSYLKTAFISLSICYLIELSQLYDATWFNSIRNTTFGGLVLGHGFLWGDMAAYTLGTAICVMLFQKIKPFTPVN</sequence>
<keyword evidence="1" id="KW-1133">Transmembrane helix</keyword>
<dbReference type="STRING" id="288992.SAMN04488522_101449"/>
<feature type="transmembrane region" description="Helical" evidence="1">
    <location>
        <begin position="85"/>
        <end position="106"/>
    </location>
</feature>
<name>A0A1M4U6K8_9SPHI</name>
<dbReference type="AlphaFoldDB" id="A0A1M4U6K8"/>
<evidence type="ECO:0000256" key="1">
    <source>
        <dbReference type="SAM" id="Phobius"/>
    </source>
</evidence>
<reference evidence="3" key="1">
    <citation type="submission" date="2016-11" db="EMBL/GenBank/DDBJ databases">
        <authorList>
            <person name="Varghese N."/>
            <person name="Submissions S."/>
        </authorList>
    </citation>
    <scope>NUCLEOTIDE SEQUENCE [LARGE SCALE GENOMIC DNA]</scope>
    <source>
        <strain evidence="3">DSM 16990</strain>
    </source>
</reference>
<keyword evidence="1" id="KW-0812">Transmembrane</keyword>
<evidence type="ECO:0008006" key="4">
    <source>
        <dbReference type="Google" id="ProtNLM"/>
    </source>
</evidence>